<keyword evidence="1" id="KW-1133">Transmembrane helix</keyword>
<feature type="transmembrane region" description="Helical" evidence="1">
    <location>
        <begin position="91"/>
        <end position="110"/>
    </location>
</feature>
<evidence type="ECO:0000313" key="2">
    <source>
        <dbReference type="EMBL" id="SDL40404.1"/>
    </source>
</evidence>
<accession>A0ABY0QNS3</accession>
<organism evidence="2 3">
    <name type="scientific">Chryseobacterium taihuense</name>
    <dbReference type="NCBI Taxonomy" id="1141221"/>
    <lineage>
        <taxon>Bacteria</taxon>
        <taxon>Pseudomonadati</taxon>
        <taxon>Bacteroidota</taxon>
        <taxon>Flavobacteriia</taxon>
        <taxon>Flavobacteriales</taxon>
        <taxon>Weeksellaceae</taxon>
        <taxon>Chryseobacterium group</taxon>
        <taxon>Chryseobacterium</taxon>
    </lineage>
</organism>
<comment type="caution">
    <text evidence="2">The sequence shown here is derived from an EMBL/GenBank/DDBJ whole genome shotgun (WGS) entry which is preliminary data.</text>
</comment>
<keyword evidence="1" id="KW-0812">Transmembrane</keyword>
<proteinExistence type="predicted"/>
<gene>
    <name evidence="2" type="ORF">SAMN05216273_10118</name>
</gene>
<protein>
    <submittedName>
        <fullName evidence="2">Uncharacterized protein</fullName>
    </submittedName>
</protein>
<sequence>MLKLIINQIIVLVIGVFLSLFFLYFSPFKTGSKADIMSIFNIFNFYFIIIIVTIIVYLLIKISNFKNLIITIITTQFIAITILLIKDDYYTTNLTVCVPIFVILEYIFLYRKWENI</sequence>
<name>A0ABY0QNS3_9FLAO</name>
<keyword evidence="3" id="KW-1185">Reference proteome</keyword>
<keyword evidence="1" id="KW-0472">Membrane</keyword>
<feature type="transmembrane region" description="Helical" evidence="1">
    <location>
        <begin position="67"/>
        <end position="85"/>
    </location>
</feature>
<evidence type="ECO:0000256" key="1">
    <source>
        <dbReference type="SAM" id="Phobius"/>
    </source>
</evidence>
<evidence type="ECO:0000313" key="3">
    <source>
        <dbReference type="Proteomes" id="UP000199242"/>
    </source>
</evidence>
<dbReference type="Proteomes" id="UP000199242">
    <property type="component" value="Unassembled WGS sequence"/>
</dbReference>
<dbReference type="EMBL" id="FNHD01000001">
    <property type="protein sequence ID" value="SDL40404.1"/>
    <property type="molecule type" value="Genomic_DNA"/>
</dbReference>
<feature type="transmembrane region" description="Helical" evidence="1">
    <location>
        <begin position="39"/>
        <end position="60"/>
    </location>
</feature>
<feature type="transmembrane region" description="Helical" evidence="1">
    <location>
        <begin position="9"/>
        <end position="27"/>
    </location>
</feature>
<reference evidence="2 3" key="1">
    <citation type="submission" date="2016-10" db="EMBL/GenBank/DDBJ databases">
        <authorList>
            <person name="Varghese N."/>
            <person name="Submissions S."/>
        </authorList>
    </citation>
    <scope>NUCLEOTIDE SEQUENCE [LARGE SCALE GENOMIC DNA]</scope>
    <source>
        <strain evidence="2 3">CGMCC 1.10941</strain>
    </source>
</reference>